<dbReference type="SUPFAM" id="SSF50998">
    <property type="entry name" value="Quinoprotein alcohol dehydrogenase-like"/>
    <property type="match status" value="1"/>
</dbReference>
<dbReference type="Proteomes" id="UP001176806">
    <property type="component" value="Unassembled WGS sequence"/>
</dbReference>
<protein>
    <submittedName>
        <fullName evidence="2">PQQ-binding-like beta-propeller repeat protein</fullName>
    </submittedName>
</protein>
<proteinExistence type="predicted"/>
<gene>
    <name evidence="2" type="ORF">Q4Q40_04835</name>
</gene>
<dbReference type="PANTHER" id="PTHR34512:SF30">
    <property type="entry name" value="OUTER MEMBRANE PROTEIN ASSEMBLY FACTOR BAMB"/>
    <property type="match status" value="1"/>
</dbReference>
<dbReference type="InterPro" id="IPR015943">
    <property type="entry name" value="WD40/YVTN_repeat-like_dom_sf"/>
</dbReference>
<dbReference type="InterPro" id="IPR011047">
    <property type="entry name" value="Quinoprotein_ADH-like_sf"/>
</dbReference>
<dbReference type="InterPro" id="IPR002372">
    <property type="entry name" value="PQQ_rpt_dom"/>
</dbReference>
<feature type="domain" description="Pyrrolo-quinoline quinone repeat" evidence="1">
    <location>
        <begin position="130"/>
        <end position="344"/>
    </location>
</feature>
<organism evidence="2 3">
    <name type="scientific">Flavivirga jejuensis</name>
    <dbReference type="NCBI Taxonomy" id="870487"/>
    <lineage>
        <taxon>Bacteria</taxon>
        <taxon>Pseudomonadati</taxon>
        <taxon>Bacteroidota</taxon>
        <taxon>Flavobacteriia</taxon>
        <taxon>Flavobacteriales</taxon>
        <taxon>Flavobacteriaceae</taxon>
        <taxon>Flavivirga</taxon>
    </lineage>
</organism>
<evidence type="ECO:0000313" key="3">
    <source>
        <dbReference type="Proteomes" id="UP001176806"/>
    </source>
</evidence>
<dbReference type="RefSeq" id="WP_303300597.1">
    <property type="nucleotide sequence ID" value="NZ_BAABDA010000042.1"/>
</dbReference>
<name>A0ABT8WK23_9FLAO</name>
<dbReference type="InterPro" id="IPR018391">
    <property type="entry name" value="PQQ_b-propeller_rpt"/>
</dbReference>
<reference evidence="2" key="1">
    <citation type="submission" date="2023-07" db="EMBL/GenBank/DDBJ databases">
        <title>Two novel species in the genus Flavivirga.</title>
        <authorList>
            <person name="Kwon K."/>
        </authorList>
    </citation>
    <scope>NUCLEOTIDE SEQUENCE</scope>
    <source>
        <strain evidence="2">KACC 14158</strain>
    </source>
</reference>
<comment type="caution">
    <text evidence="2">The sequence shown here is derived from an EMBL/GenBank/DDBJ whole genome shotgun (WGS) entry which is preliminary data.</text>
</comment>
<dbReference type="Gene3D" id="2.130.10.10">
    <property type="entry name" value="YVTN repeat-like/Quinoprotein amine dehydrogenase"/>
    <property type="match status" value="2"/>
</dbReference>
<dbReference type="EMBL" id="JAUOEL010000001">
    <property type="protein sequence ID" value="MDO5973504.1"/>
    <property type="molecule type" value="Genomic_DNA"/>
</dbReference>
<keyword evidence="3" id="KW-1185">Reference proteome</keyword>
<dbReference type="PANTHER" id="PTHR34512">
    <property type="entry name" value="CELL SURFACE PROTEIN"/>
    <property type="match status" value="1"/>
</dbReference>
<evidence type="ECO:0000259" key="1">
    <source>
        <dbReference type="Pfam" id="PF13360"/>
    </source>
</evidence>
<accession>A0ABT8WK23</accession>
<sequence>MKAKKLLEFKLKGERNISSRKSLIIGEQIYVPFIFDKKGFVASKIICLNKNDFEVNWEYDYPFVINNILESTDGNILVCCMDGKLNELDSKNGEQIKTLELEMDRCGQSSAINGSSIIIGGVQGTKKTNCLDLETQSIRWSFDNGGHSYIPLISNEKVYQCTEKKIRCIELDSGKLIWEVTEESTYIFNPISLEELIVVGGHGLVNIYDSVKGKLLHQIETGIRESIRAIIAENNNLYFGDSSGVFYAYEINEKKNLLGKKSIQSKELWRFESKGSIESLPKIVGESIMFINDDNKLICLDMRSGESKWSFNTKGEAGISSIITDDEDIFLSVGKGYVYKLKEEN</sequence>
<dbReference type="SMART" id="SM00564">
    <property type="entry name" value="PQQ"/>
    <property type="match status" value="4"/>
</dbReference>
<evidence type="ECO:0000313" key="2">
    <source>
        <dbReference type="EMBL" id="MDO5973504.1"/>
    </source>
</evidence>
<dbReference type="Pfam" id="PF13360">
    <property type="entry name" value="PQQ_2"/>
    <property type="match status" value="1"/>
</dbReference>